<protein>
    <submittedName>
        <fullName evidence="1">Uncharacterized protein</fullName>
    </submittedName>
</protein>
<dbReference type="Proteomes" id="UP000814033">
    <property type="component" value="Unassembled WGS sequence"/>
</dbReference>
<evidence type="ECO:0000313" key="1">
    <source>
        <dbReference type="EMBL" id="KAI0052116.1"/>
    </source>
</evidence>
<reference evidence="1" key="2">
    <citation type="journal article" date="2022" name="New Phytol.">
        <title>Evolutionary transition to the ectomycorrhizal habit in the genomes of a hyperdiverse lineage of mushroom-forming fungi.</title>
        <authorList>
            <person name="Looney B."/>
            <person name="Miyauchi S."/>
            <person name="Morin E."/>
            <person name="Drula E."/>
            <person name="Courty P.E."/>
            <person name="Kohler A."/>
            <person name="Kuo A."/>
            <person name="LaButti K."/>
            <person name="Pangilinan J."/>
            <person name="Lipzen A."/>
            <person name="Riley R."/>
            <person name="Andreopoulos W."/>
            <person name="He G."/>
            <person name="Johnson J."/>
            <person name="Nolan M."/>
            <person name="Tritt A."/>
            <person name="Barry K.W."/>
            <person name="Grigoriev I.V."/>
            <person name="Nagy L.G."/>
            <person name="Hibbett D."/>
            <person name="Henrissat B."/>
            <person name="Matheny P.B."/>
            <person name="Labbe J."/>
            <person name="Martin F.M."/>
        </authorList>
    </citation>
    <scope>NUCLEOTIDE SEQUENCE</scope>
    <source>
        <strain evidence="1">FP105234-sp</strain>
    </source>
</reference>
<keyword evidence="2" id="KW-1185">Reference proteome</keyword>
<reference evidence="1" key="1">
    <citation type="submission" date="2021-02" db="EMBL/GenBank/DDBJ databases">
        <authorList>
            <consortium name="DOE Joint Genome Institute"/>
            <person name="Ahrendt S."/>
            <person name="Looney B.P."/>
            <person name="Miyauchi S."/>
            <person name="Morin E."/>
            <person name="Drula E."/>
            <person name="Courty P.E."/>
            <person name="Chicoki N."/>
            <person name="Fauchery L."/>
            <person name="Kohler A."/>
            <person name="Kuo A."/>
            <person name="Labutti K."/>
            <person name="Pangilinan J."/>
            <person name="Lipzen A."/>
            <person name="Riley R."/>
            <person name="Andreopoulos W."/>
            <person name="He G."/>
            <person name="Johnson J."/>
            <person name="Barry K.W."/>
            <person name="Grigoriev I.V."/>
            <person name="Nagy L."/>
            <person name="Hibbett D."/>
            <person name="Henrissat B."/>
            <person name="Matheny P.B."/>
            <person name="Labbe J."/>
            <person name="Martin F."/>
        </authorList>
    </citation>
    <scope>NUCLEOTIDE SEQUENCE</scope>
    <source>
        <strain evidence="1">FP105234-sp</strain>
    </source>
</reference>
<proteinExistence type="predicted"/>
<name>A0ACB8S7M6_9AGAM</name>
<comment type="caution">
    <text evidence="1">The sequence shown here is derived from an EMBL/GenBank/DDBJ whole genome shotgun (WGS) entry which is preliminary data.</text>
</comment>
<accession>A0ACB8S7M6</accession>
<evidence type="ECO:0000313" key="2">
    <source>
        <dbReference type="Proteomes" id="UP000814033"/>
    </source>
</evidence>
<dbReference type="EMBL" id="MU275847">
    <property type="protein sequence ID" value="KAI0052116.1"/>
    <property type="molecule type" value="Genomic_DNA"/>
</dbReference>
<gene>
    <name evidence="1" type="ORF">FA95DRAFT_57025</name>
</gene>
<sequence length="198" mass="22091">MFHRNLRVTRTIIVVFTTDSNGRAGVRCRSAHAGSDMVLCVSRSLRICDNFACATCVRLFPVPTVRTFFSSPHTSTPSFPPWDLCGLQPVLSASWHHTFSRWHHPNDGVRSKSLSGLSLGRPIHTVEGLSGAWTVLPHVQAAYWRQNSLQSILCLMAVTISRTLCRSSRLGRLIRLMWSSPSFDVSRQRSEPGQCASQ</sequence>
<organism evidence="1 2">
    <name type="scientific">Auriscalpium vulgare</name>
    <dbReference type="NCBI Taxonomy" id="40419"/>
    <lineage>
        <taxon>Eukaryota</taxon>
        <taxon>Fungi</taxon>
        <taxon>Dikarya</taxon>
        <taxon>Basidiomycota</taxon>
        <taxon>Agaricomycotina</taxon>
        <taxon>Agaricomycetes</taxon>
        <taxon>Russulales</taxon>
        <taxon>Auriscalpiaceae</taxon>
        <taxon>Auriscalpium</taxon>
    </lineage>
</organism>